<dbReference type="AlphaFoldDB" id="A0AAV5WKH2"/>
<gene>
    <name evidence="1" type="ORF">PFISCL1PPCAC_24058</name>
</gene>
<comment type="caution">
    <text evidence="1">The sequence shown here is derived from an EMBL/GenBank/DDBJ whole genome shotgun (WGS) entry which is preliminary data.</text>
</comment>
<name>A0AAV5WKH2_9BILA</name>
<dbReference type="EMBL" id="BTSY01000006">
    <property type="protein sequence ID" value="GMT32761.1"/>
    <property type="molecule type" value="Genomic_DNA"/>
</dbReference>
<keyword evidence="2" id="KW-1185">Reference proteome</keyword>
<dbReference type="Proteomes" id="UP001432322">
    <property type="component" value="Unassembled WGS sequence"/>
</dbReference>
<proteinExistence type="predicted"/>
<protein>
    <submittedName>
        <fullName evidence="1">Uncharacterized protein</fullName>
    </submittedName>
</protein>
<reference evidence="1" key="1">
    <citation type="submission" date="2023-10" db="EMBL/GenBank/DDBJ databases">
        <title>Genome assembly of Pristionchus species.</title>
        <authorList>
            <person name="Yoshida K."/>
            <person name="Sommer R.J."/>
        </authorList>
    </citation>
    <scope>NUCLEOTIDE SEQUENCE</scope>
    <source>
        <strain evidence="1">RS5133</strain>
    </source>
</reference>
<organism evidence="1 2">
    <name type="scientific">Pristionchus fissidentatus</name>
    <dbReference type="NCBI Taxonomy" id="1538716"/>
    <lineage>
        <taxon>Eukaryota</taxon>
        <taxon>Metazoa</taxon>
        <taxon>Ecdysozoa</taxon>
        <taxon>Nematoda</taxon>
        <taxon>Chromadorea</taxon>
        <taxon>Rhabditida</taxon>
        <taxon>Rhabditina</taxon>
        <taxon>Diplogasteromorpha</taxon>
        <taxon>Diplogasteroidea</taxon>
        <taxon>Neodiplogasteridae</taxon>
        <taxon>Pristionchus</taxon>
    </lineage>
</organism>
<evidence type="ECO:0000313" key="1">
    <source>
        <dbReference type="EMBL" id="GMT32761.1"/>
    </source>
</evidence>
<feature type="non-terminal residue" evidence="1">
    <location>
        <position position="1"/>
    </location>
</feature>
<accession>A0AAV5WKH2</accession>
<evidence type="ECO:0000313" key="2">
    <source>
        <dbReference type="Proteomes" id="UP001432322"/>
    </source>
</evidence>
<sequence length="238" mass="28457">IRMTSHITIRSFLFHFIKCIPRPLVLPARIDPIVRNVIIAQKAKVDRDNQRAKRKMFKSVFLIYNIVNDEESGDSRITLESITEEERETVHEYLIDFIRFLYEDDAMFCEPKQIREILTGLIYYRMEILPIFTELLKEIGKELPLSLSFIASIEDKVRNEMWRLSETGEIEEFEASVDRRGRAKLRRMMNDIEQLFKDDVDMEYYYFAEASDHAWFRENWREGMKSIGNISEEYSLED</sequence>